<reference evidence="10" key="1">
    <citation type="submission" date="2018-08" db="EMBL/GenBank/DDBJ databases">
        <authorList>
            <person name="Im W.T."/>
        </authorList>
    </citation>
    <scope>NUCLEOTIDE SEQUENCE [LARGE SCALE GENOMIC DNA]</scope>
    <source>
        <strain evidence="10">LA-28</strain>
    </source>
</reference>
<evidence type="ECO:0000259" key="8">
    <source>
        <dbReference type="Pfam" id="PF00814"/>
    </source>
</evidence>
<dbReference type="EMBL" id="QURN01000004">
    <property type="protein sequence ID" value="RFC68528.1"/>
    <property type="molecule type" value="Genomic_DNA"/>
</dbReference>
<evidence type="ECO:0000313" key="10">
    <source>
        <dbReference type="Proteomes" id="UP000262379"/>
    </source>
</evidence>
<dbReference type="CDD" id="cd24133">
    <property type="entry name" value="ASKHA_NBD_TsaD_bac"/>
    <property type="match status" value="1"/>
</dbReference>
<comment type="function">
    <text evidence="7">Required for the formation of a threonylcarbamoyl group on adenosine at position 37 (t(6)A37) in tRNAs that read codons beginning with adenine. Is involved in the transfer of the threonylcarbamoyl moiety of threonylcarbamoyl-AMP (TC-AMP) to the N6 group of A37, together with TsaE and TsaB. TsaD likely plays a direct catalytic role in this reaction.</text>
</comment>
<evidence type="ECO:0000256" key="7">
    <source>
        <dbReference type="HAMAP-Rule" id="MF_01445"/>
    </source>
</evidence>
<keyword evidence="2 7" id="KW-0819">tRNA processing</keyword>
<evidence type="ECO:0000313" key="9">
    <source>
        <dbReference type="EMBL" id="RFC68528.1"/>
    </source>
</evidence>
<dbReference type="SUPFAM" id="SSF53067">
    <property type="entry name" value="Actin-like ATPase domain"/>
    <property type="match status" value="1"/>
</dbReference>
<feature type="binding site" evidence="7">
    <location>
        <position position="120"/>
    </location>
    <ligand>
        <name>Fe cation</name>
        <dbReference type="ChEBI" id="CHEBI:24875"/>
    </ligand>
</feature>
<keyword evidence="4 7" id="KW-0408">Iron</keyword>
<dbReference type="Pfam" id="PF00814">
    <property type="entry name" value="TsaD"/>
    <property type="match status" value="1"/>
</dbReference>
<dbReference type="NCBIfam" id="TIGR00329">
    <property type="entry name" value="gcp_kae1"/>
    <property type="match status" value="1"/>
</dbReference>
<keyword evidence="5 7" id="KW-0012">Acyltransferase</keyword>
<accession>A0A371XH33</accession>
<dbReference type="InterPro" id="IPR022450">
    <property type="entry name" value="TsaD"/>
</dbReference>
<dbReference type="PANTHER" id="PTHR11735">
    <property type="entry name" value="TRNA N6-ADENOSINE THREONYLCARBAMOYLTRANSFERASE"/>
    <property type="match status" value="1"/>
</dbReference>
<feature type="binding site" evidence="7">
    <location>
        <begin position="138"/>
        <end position="142"/>
    </location>
    <ligand>
        <name>substrate</name>
    </ligand>
</feature>
<dbReference type="GO" id="GO:0061711">
    <property type="term" value="F:tRNA N(6)-L-threonylcarbamoyladenine synthase activity"/>
    <property type="evidence" value="ECO:0007669"/>
    <property type="project" value="UniProtKB-EC"/>
</dbReference>
<proteinExistence type="inferred from homology"/>
<feature type="domain" description="Gcp-like" evidence="8">
    <location>
        <begin position="29"/>
        <end position="319"/>
    </location>
</feature>
<feature type="binding site" evidence="7">
    <location>
        <position position="184"/>
    </location>
    <ligand>
        <name>substrate</name>
    </ligand>
</feature>
<evidence type="ECO:0000256" key="5">
    <source>
        <dbReference type="ARBA" id="ARBA00023315"/>
    </source>
</evidence>
<comment type="catalytic activity">
    <reaction evidence="6 7">
        <text>L-threonylcarbamoyladenylate + adenosine(37) in tRNA = N(6)-L-threonylcarbamoyladenosine(37) in tRNA + AMP + H(+)</text>
        <dbReference type="Rhea" id="RHEA:37059"/>
        <dbReference type="Rhea" id="RHEA-COMP:10162"/>
        <dbReference type="Rhea" id="RHEA-COMP:10163"/>
        <dbReference type="ChEBI" id="CHEBI:15378"/>
        <dbReference type="ChEBI" id="CHEBI:73682"/>
        <dbReference type="ChEBI" id="CHEBI:74411"/>
        <dbReference type="ChEBI" id="CHEBI:74418"/>
        <dbReference type="ChEBI" id="CHEBI:456215"/>
        <dbReference type="EC" id="2.3.1.234"/>
    </reaction>
</comment>
<keyword evidence="10" id="KW-1185">Reference proteome</keyword>
<comment type="cofactor">
    <cofactor evidence="7">
        <name>Fe(2+)</name>
        <dbReference type="ChEBI" id="CHEBI:29033"/>
    </cofactor>
    <text evidence="7">Binds 1 Fe(2+) ion per subunit.</text>
</comment>
<feature type="binding site" evidence="7">
    <location>
        <position position="171"/>
    </location>
    <ligand>
        <name>substrate</name>
    </ligand>
</feature>
<comment type="caution">
    <text evidence="9">The sequence shown here is derived from an EMBL/GenBank/DDBJ whole genome shotgun (WGS) entry which is preliminary data.</text>
</comment>
<feature type="binding site" evidence="7">
    <location>
        <position position="312"/>
    </location>
    <ligand>
        <name>Fe cation</name>
        <dbReference type="ChEBI" id="CHEBI:24875"/>
    </ligand>
</feature>
<dbReference type="InterPro" id="IPR017861">
    <property type="entry name" value="KAE1/TsaD"/>
</dbReference>
<dbReference type="Proteomes" id="UP000262379">
    <property type="component" value="Unassembled WGS sequence"/>
</dbReference>
<dbReference type="GO" id="GO:0005506">
    <property type="term" value="F:iron ion binding"/>
    <property type="evidence" value="ECO:0007669"/>
    <property type="project" value="UniProtKB-UniRule"/>
</dbReference>
<protein>
    <recommendedName>
        <fullName evidence="7">tRNA N6-adenosine threonylcarbamoyltransferase</fullName>
        <ecNumber evidence="7">2.3.1.234</ecNumber>
    </recommendedName>
    <alternativeName>
        <fullName evidence="7">N6-L-threonylcarbamoyladenine synthase</fullName>
        <shortName evidence="7">t(6)A synthase</shortName>
    </alternativeName>
    <alternativeName>
        <fullName evidence="7">t(6)A37 threonylcarbamoyladenosine biosynthesis protein TsaD</fullName>
    </alternativeName>
    <alternativeName>
        <fullName evidence="7">tRNA threonylcarbamoyladenosine biosynthesis protein TsaD</fullName>
    </alternativeName>
</protein>
<dbReference type="FunFam" id="3.30.420.40:FF:000012">
    <property type="entry name" value="tRNA N6-adenosine threonylcarbamoyltransferase"/>
    <property type="match status" value="1"/>
</dbReference>
<feature type="binding site" evidence="7">
    <location>
        <position position="116"/>
    </location>
    <ligand>
        <name>Fe cation</name>
        <dbReference type="ChEBI" id="CHEBI:24875"/>
    </ligand>
</feature>
<evidence type="ECO:0000256" key="1">
    <source>
        <dbReference type="ARBA" id="ARBA00022679"/>
    </source>
</evidence>
<gene>
    <name evidence="7 9" type="primary">tsaD</name>
    <name evidence="9" type="ORF">DY251_06045</name>
</gene>
<dbReference type="PANTHER" id="PTHR11735:SF6">
    <property type="entry name" value="TRNA N6-ADENOSINE THREONYLCARBAMOYLTRANSFERASE, MITOCHONDRIAL"/>
    <property type="match status" value="1"/>
</dbReference>
<dbReference type="AlphaFoldDB" id="A0A371XH33"/>
<evidence type="ECO:0000256" key="4">
    <source>
        <dbReference type="ARBA" id="ARBA00023004"/>
    </source>
</evidence>
<comment type="subcellular location">
    <subcellularLocation>
        <location evidence="7">Cytoplasm</location>
    </subcellularLocation>
</comment>
<comment type="similarity">
    <text evidence="7">Belongs to the KAE1 / TsaD family.</text>
</comment>
<dbReference type="Gene3D" id="3.30.420.40">
    <property type="match status" value="2"/>
</dbReference>
<dbReference type="NCBIfam" id="TIGR03723">
    <property type="entry name" value="T6A_TsaD_YgjD"/>
    <property type="match status" value="1"/>
</dbReference>
<dbReference type="InterPro" id="IPR043129">
    <property type="entry name" value="ATPase_NBD"/>
</dbReference>
<sequence>MLRVLGIETSCDETAASVVASDSPAHGLILSNIVFSQIEEHAAFGGVVPEIAARAHVEALDGIVQAALDEAGVTLADIDAVAATAGPGLVGGLIVGLMTAKAIAAASGKPLLAVNHLEGHALTARLTDGAAFPYLLLLVSGGHTQIVLVRGVGEYQRWATTIDDALGEAFDKTAKILGLPHPGGPSVERAAASGNPTRFAFPRPMKGSHQPDFSFSGLKTAVRQAATAIAPLTDQDVADICASFQQAIADTLHERVGRTLARFRQEFPDCPTPALIVAGGVAANKRVRTTLDALCAEYGFQFIAPPGVLCTDNAAMIAWAGIERLQAGLESENPMAFAPRSRWPLDTISAPVVGSGRRGAKA</sequence>
<name>A0A371XH33_9HYPH</name>
<keyword evidence="1 7" id="KW-0808">Transferase</keyword>
<feature type="binding site" evidence="7">
    <location>
        <position position="188"/>
    </location>
    <ligand>
        <name>substrate</name>
    </ligand>
</feature>
<dbReference type="InterPro" id="IPR000905">
    <property type="entry name" value="Gcp-like_dom"/>
</dbReference>
<dbReference type="EC" id="2.3.1.234" evidence="7"/>
<dbReference type="PRINTS" id="PR00789">
    <property type="entry name" value="OSIALOPTASE"/>
</dbReference>
<dbReference type="GO" id="GO:0005737">
    <property type="term" value="C:cytoplasm"/>
    <property type="evidence" value="ECO:0007669"/>
    <property type="project" value="UniProtKB-SubCell"/>
</dbReference>
<dbReference type="RefSeq" id="WP_116622963.1">
    <property type="nucleotide sequence ID" value="NZ_QURN01000004.1"/>
</dbReference>
<organism evidence="9 10">
    <name type="scientific">Mesorhizobium denitrificans</name>
    <dbReference type="NCBI Taxonomy" id="2294114"/>
    <lineage>
        <taxon>Bacteria</taxon>
        <taxon>Pseudomonadati</taxon>
        <taxon>Pseudomonadota</taxon>
        <taxon>Alphaproteobacteria</taxon>
        <taxon>Hyphomicrobiales</taxon>
        <taxon>Phyllobacteriaceae</taxon>
        <taxon>Mesorhizobium</taxon>
    </lineage>
</organism>
<dbReference type="GO" id="GO:0002949">
    <property type="term" value="P:tRNA threonylcarbamoyladenosine modification"/>
    <property type="evidence" value="ECO:0007669"/>
    <property type="project" value="UniProtKB-UniRule"/>
</dbReference>
<feature type="binding site" evidence="7">
    <location>
        <position position="284"/>
    </location>
    <ligand>
        <name>substrate</name>
    </ligand>
</feature>
<dbReference type="HAMAP" id="MF_01445">
    <property type="entry name" value="TsaD"/>
    <property type="match status" value="1"/>
</dbReference>
<keyword evidence="7" id="KW-0963">Cytoplasm</keyword>
<keyword evidence="3 7" id="KW-0479">Metal-binding</keyword>
<evidence type="ECO:0000256" key="6">
    <source>
        <dbReference type="ARBA" id="ARBA00048117"/>
    </source>
</evidence>
<evidence type="ECO:0000256" key="3">
    <source>
        <dbReference type="ARBA" id="ARBA00022723"/>
    </source>
</evidence>
<evidence type="ECO:0000256" key="2">
    <source>
        <dbReference type="ARBA" id="ARBA00022694"/>
    </source>
</evidence>